<protein>
    <submittedName>
        <fullName evidence="1">Uncharacterized protein</fullName>
    </submittedName>
</protein>
<keyword evidence="2" id="KW-1185">Reference proteome</keyword>
<evidence type="ECO:0000313" key="1">
    <source>
        <dbReference type="EMBL" id="UMM36014.1"/>
    </source>
</evidence>
<organism evidence="1 2">
    <name type="scientific">Caenorhabditis briggsae</name>
    <dbReference type="NCBI Taxonomy" id="6238"/>
    <lineage>
        <taxon>Eukaryota</taxon>
        <taxon>Metazoa</taxon>
        <taxon>Ecdysozoa</taxon>
        <taxon>Nematoda</taxon>
        <taxon>Chromadorea</taxon>
        <taxon>Rhabditida</taxon>
        <taxon>Rhabditina</taxon>
        <taxon>Rhabditomorpha</taxon>
        <taxon>Rhabditoidea</taxon>
        <taxon>Rhabditidae</taxon>
        <taxon>Peloderinae</taxon>
        <taxon>Caenorhabditis</taxon>
    </lineage>
</organism>
<sequence length="127" mass="14806">MINYRAVAREKRAASKHKRSQKKFDCTPQTKYSVLVDVLSLPVDCPLFSSVRFNQTKMWLSRLVLIFCLFSMVSTRRCPSACLTECYSRGTTCYFFDNFDGHCRCYCPYRSFDAISYNVISTCSYFL</sequence>
<accession>A0AAE9JMI4</accession>
<dbReference type="EMBL" id="CP092624">
    <property type="protein sequence ID" value="UMM36014.1"/>
    <property type="molecule type" value="Genomic_DNA"/>
</dbReference>
<proteinExistence type="predicted"/>
<dbReference type="Proteomes" id="UP000829354">
    <property type="component" value="Chromosome V"/>
</dbReference>
<gene>
    <name evidence="1" type="ORF">L5515_008364</name>
</gene>
<dbReference type="AlphaFoldDB" id="A0AAE9JMI4"/>
<evidence type="ECO:0000313" key="2">
    <source>
        <dbReference type="Proteomes" id="UP000829354"/>
    </source>
</evidence>
<reference evidence="1 2" key="1">
    <citation type="submission" date="2022-04" db="EMBL/GenBank/DDBJ databases">
        <title>Chromosome-level reference genomes for two strains of Caenorhabditis briggsae: an improved platform for comparative genomics.</title>
        <authorList>
            <person name="Stevens L."/>
            <person name="Andersen E."/>
        </authorList>
    </citation>
    <scope>NUCLEOTIDE SEQUENCE [LARGE SCALE GENOMIC DNA]</scope>
    <source>
        <strain evidence="1">VX34</strain>
        <tissue evidence="1">Whole-organism</tissue>
    </source>
</reference>
<name>A0AAE9JMI4_CAEBR</name>